<keyword evidence="3" id="KW-1185">Reference proteome</keyword>
<gene>
    <name evidence="2" type="ORF">AVEN_191170_1</name>
</gene>
<protein>
    <submittedName>
        <fullName evidence="2">Uncharacterized protein</fullName>
    </submittedName>
</protein>
<dbReference type="EMBL" id="BGPR01000038">
    <property type="protein sequence ID" value="GBL84730.1"/>
    <property type="molecule type" value="Genomic_DNA"/>
</dbReference>
<evidence type="ECO:0000256" key="1">
    <source>
        <dbReference type="SAM" id="MobiDB-lite"/>
    </source>
</evidence>
<name>A0A4Y2AXY6_ARAVE</name>
<dbReference type="AlphaFoldDB" id="A0A4Y2AXY6"/>
<dbReference type="Proteomes" id="UP000499080">
    <property type="component" value="Unassembled WGS sequence"/>
</dbReference>
<comment type="caution">
    <text evidence="2">The sequence shown here is derived from an EMBL/GenBank/DDBJ whole genome shotgun (WGS) entry which is preliminary data.</text>
</comment>
<sequence length="94" mass="10636">MKDSRAGSPIKGGNSADPIVMEGSNTQRRSEIVPELFKYDTAVRDEPDLLDEIQPNCSANVDIDDAYKPNYFEKKSPWQMRIKLKATALNADRY</sequence>
<evidence type="ECO:0000313" key="2">
    <source>
        <dbReference type="EMBL" id="GBL84730.1"/>
    </source>
</evidence>
<evidence type="ECO:0000313" key="3">
    <source>
        <dbReference type="Proteomes" id="UP000499080"/>
    </source>
</evidence>
<reference evidence="2 3" key="1">
    <citation type="journal article" date="2019" name="Sci. Rep.">
        <title>Orb-weaving spider Araneus ventricosus genome elucidates the spidroin gene catalogue.</title>
        <authorList>
            <person name="Kono N."/>
            <person name="Nakamura H."/>
            <person name="Ohtoshi R."/>
            <person name="Moran D.A.P."/>
            <person name="Shinohara A."/>
            <person name="Yoshida Y."/>
            <person name="Fujiwara M."/>
            <person name="Mori M."/>
            <person name="Tomita M."/>
            <person name="Arakawa K."/>
        </authorList>
    </citation>
    <scope>NUCLEOTIDE SEQUENCE [LARGE SCALE GENOMIC DNA]</scope>
</reference>
<organism evidence="2 3">
    <name type="scientific">Araneus ventricosus</name>
    <name type="common">Orbweaver spider</name>
    <name type="synonym">Epeira ventricosa</name>
    <dbReference type="NCBI Taxonomy" id="182803"/>
    <lineage>
        <taxon>Eukaryota</taxon>
        <taxon>Metazoa</taxon>
        <taxon>Ecdysozoa</taxon>
        <taxon>Arthropoda</taxon>
        <taxon>Chelicerata</taxon>
        <taxon>Arachnida</taxon>
        <taxon>Araneae</taxon>
        <taxon>Araneomorphae</taxon>
        <taxon>Entelegynae</taxon>
        <taxon>Araneoidea</taxon>
        <taxon>Araneidae</taxon>
        <taxon>Araneus</taxon>
    </lineage>
</organism>
<feature type="region of interest" description="Disordered" evidence="1">
    <location>
        <begin position="1"/>
        <end position="27"/>
    </location>
</feature>
<proteinExistence type="predicted"/>
<accession>A0A4Y2AXY6</accession>